<reference evidence="5 6" key="1">
    <citation type="submission" date="2021-06" db="EMBL/GenBank/DDBJ databases">
        <title>Genome-based taxonomic framework of Microbacterium strains isolated from marine environment, the description of four new species and reclassification of four preexisting species.</title>
        <authorList>
            <person name="Lee S.D."/>
            <person name="Kim S.-M."/>
            <person name="Byeon Y.-S."/>
            <person name="Yang H.L."/>
            <person name="Kim I.S."/>
        </authorList>
    </citation>
    <scope>NUCLEOTIDE SEQUENCE [LARGE SCALE GENOMIC DNA]</scope>
    <source>
        <strain evidence="5 6">SSW1-51</strain>
    </source>
</reference>
<keyword evidence="4" id="KW-1015">Disulfide bond</keyword>
<dbReference type="PANTHER" id="PTHR33630:SF9">
    <property type="entry name" value="CUTINASE 4"/>
    <property type="match status" value="1"/>
</dbReference>
<evidence type="ECO:0000313" key="5">
    <source>
        <dbReference type="EMBL" id="UPL10687.1"/>
    </source>
</evidence>
<dbReference type="InterPro" id="IPR029058">
    <property type="entry name" value="AB_hydrolase_fold"/>
</dbReference>
<proteinExistence type="inferred from homology"/>
<accession>A0ABY4IDS6</accession>
<dbReference type="EMBL" id="CP078076">
    <property type="protein sequence ID" value="UPL10687.1"/>
    <property type="molecule type" value="Genomic_DNA"/>
</dbReference>
<dbReference type="Proteomes" id="UP000831467">
    <property type="component" value="Chromosome"/>
</dbReference>
<dbReference type="SMART" id="SM01110">
    <property type="entry name" value="Cutinase"/>
    <property type="match status" value="1"/>
</dbReference>
<sequence>MGDVVGQFTATYLLPSDPWNEYGLYVEGLNYPASDGGGYPQSITAGVQALQAELEWMASHCASPPAVVLAGHSQGAQVILTALAPGSEIKFGGGFYPTLSARARSMVRAVVVWGDPTWKAGQIWNSPDSAKTGQGIFPRGQASLDFLASEYRSWGWPQGSTSPNPQWVPKIRSYCYAKDWACQAGAPIDSRIHSSYKSYMSDPRAFVQHMMTDFS</sequence>
<dbReference type="RefSeq" id="WP_247982553.1">
    <property type="nucleotide sequence ID" value="NZ_CP078076.1"/>
</dbReference>
<evidence type="ECO:0000256" key="3">
    <source>
        <dbReference type="ARBA" id="ARBA00022801"/>
    </source>
</evidence>
<protein>
    <submittedName>
        <fullName evidence="5">Cutinase family protein</fullName>
    </submittedName>
</protein>
<comment type="similarity">
    <text evidence="1">Belongs to the cutinase family.</text>
</comment>
<keyword evidence="3" id="KW-0378">Hydrolase</keyword>
<evidence type="ECO:0000313" key="6">
    <source>
        <dbReference type="Proteomes" id="UP000831467"/>
    </source>
</evidence>
<keyword evidence="6" id="KW-1185">Reference proteome</keyword>
<dbReference type="Gene3D" id="3.40.50.1820">
    <property type="entry name" value="alpha/beta hydrolase"/>
    <property type="match status" value="1"/>
</dbReference>
<dbReference type="Pfam" id="PF01083">
    <property type="entry name" value="Cutinase"/>
    <property type="match status" value="1"/>
</dbReference>
<name>A0ABY4IDS6_9MICO</name>
<dbReference type="SUPFAM" id="SSF53474">
    <property type="entry name" value="alpha/beta-Hydrolases"/>
    <property type="match status" value="1"/>
</dbReference>
<gene>
    <name evidence="5" type="ORF">KV394_06030</name>
</gene>
<evidence type="ECO:0000256" key="4">
    <source>
        <dbReference type="ARBA" id="ARBA00023157"/>
    </source>
</evidence>
<dbReference type="PANTHER" id="PTHR33630">
    <property type="entry name" value="CUTINASE RV1984C-RELATED-RELATED"/>
    <property type="match status" value="1"/>
</dbReference>
<dbReference type="InterPro" id="IPR000675">
    <property type="entry name" value="Cutinase/axe"/>
</dbReference>
<organism evidence="5 6">
    <name type="scientific">Microbacterium sufflavum</name>
    <dbReference type="NCBI Taxonomy" id="2851649"/>
    <lineage>
        <taxon>Bacteria</taxon>
        <taxon>Bacillati</taxon>
        <taxon>Actinomycetota</taxon>
        <taxon>Actinomycetes</taxon>
        <taxon>Micrococcales</taxon>
        <taxon>Microbacteriaceae</taxon>
        <taxon>Microbacterium</taxon>
    </lineage>
</organism>
<evidence type="ECO:0000256" key="1">
    <source>
        <dbReference type="ARBA" id="ARBA00007534"/>
    </source>
</evidence>
<keyword evidence="2" id="KW-0719">Serine esterase</keyword>
<evidence type="ECO:0000256" key="2">
    <source>
        <dbReference type="ARBA" id="ARBA00022487"/>
    </source>
</evidence>